<dbReference type="EMBL" id="JACHIO010000005">
    <property type="protein sequence ID" value="MBB5063164.1"/>
    <property type="molecule type" value="Genomic_DNA"/>
</dbReference>
<feature type="signal peptide" evidence="1">
    <location>
        <begin position="1"/>
        <end position="26"/>
    </location>
</feature>
<gene>
    <name evidence="2" type="ORF">HDF15_001504</name>
</gene>
<evidence type="ECO:0008006" key="4">
    <source>
        <dbReference type="Google" id="ProtNLM"/>
    </source>
</evidence>
<name>A0A7W7ZP59_9BACT</name>
<sequence length="170" mass="18288">MLRLAKCILFAGAVLGLAAFSPSLTAQRKAAPVNSSSAPVPAPILQGKKAFISFELGDVSSFPSTYSGGPERAYNEFFQGMQAWGRYELVADPKDADVIFAIRFVDTPGLSNPQIRVGITDSRGRVSLWGFAEEINGAFRKKSRDAAFSAAIDQVINDVKLLVQPNDAHP</sequence>
<comment type="caution">
    <text evidence="2">The sequence shown here is derived from an EMBL/GenBank/DDBJ whole genome shotgun (WGS) entry which is preliminary data.</text>
</comment>
<keyword evidence="1" id="KW-0732">Signal</keyword>
<evidence type="ECO:0000313" key="2">
    <source>
        <dbReference type="EMBL" id="MBB5063164.1"/>
    </source>
</evidence>
<evidence type="ECO:0000313" key="3">
    <source>
        <dbReference type="Proteomes" id="UP000584867"/>
    </source>
</evidence>
<proteinExistence type="predicted"/>
<accession>A0A7W7ZP59</accession>
<dbReference type="AlphaFoldDB" id="A0A7W7ZP59"/>
<dbReference type="Proteomes" id="UP000584867">
    <property type="component" value="Unassembled WGS sequence"/>
</dbReference>
<dbReference type="RefSeq" id="WP_184254107.1">
    <property type="nucleotide sequence ID" value="NZ_JACHIO010000005.1"/>
</dbReference>
<feature type="chain" id="PRO_5031088040" description="Curli production assembly/transport component CsgE" evidence="1">
    <location>
        <begin position="27"/>
        <end position="170"/>
    </location>
</feature>
<reference evidence="2 3" key="1">
    <citation type="submission" date="2020-08" db="EMBL/GenBank/DDBJ databases">
        <title>Genomic Encyclopedia of Type Strains, Phase IV (KMG-V): Genome sequencing to study the core and pangenomes of soil and plant-associated prokaryotes.</title>
        <authorList>
            <person name="Whitman W."/>
        </authorList>
    </citation>
    <scope>NUCLEOTIDE SEQUENCE [LARGE SCALE GENOMIC DNA]</scope>
    <source>
        <strain evidence="2 3">X5P3</strain>
    </source>
</reference>
<protein>
    <recommendedName>
        <fullName evidence="4">Curli production assembly/transport component CsgE</fullName>
    </recommendedName>
</protein>
<organism evidence="2 3">
    <name type="scientific">Granulicella mallensis</name>
    <dbReference type="NCBI Taxonomy" id="940614"/>
    <lineage>
        <taxon>Bacteria</taxon>
        <taxon>Pseudomonadati</taxon>
        <taxon>Acidobacteriota</taxon>
        <taxon>Terriglobia</taxon>
        <taxon>Terriglobales</taxon>
        <taxon>Acidobacteriaceae</taxon>
        <taxon>Granulicella</taxon>
    </lineage>
</organism>
<evidence type="ECO:0000256" key="1">
    <source>
        <dbReference type="SAM" id="SignalP"/>
    </source>
</evidence>